<keyword evidence="4" id="KW-1133">Transmembrane helix</keyword>
<organism evidence="8 9">
    <name type="scientific">Cryomyces antarcticus</name>
    <dbReference type="NCBI Taxonomy" id="329879"/>
    <lineage>
        <taxon>Eukaryota</taxon>
        <taxon>Fungi</taxon>
        <taxon>Dikarya</taxon>
        <taxon>Ascomycota</taxon>
        <taxon>Pezizomycotina</taxon>
        <taxon>Dothideomycetes</taxon>
        <taxon>Dothideomycetes incertae sedis</taxon>
        <taxon>Cryomyces</taxon>
    </lineage>
</organism>
<evidence type="ECO:0000313" key="8">
    <source>
        <dbReference type="EMBL" id="KAK5240600.1"/>
    </source>
</evidence>
<evidence type="ECO:0000256" key="3">
    <source>
        <dbReference type="ARBA" id="ARBA00022692"/>
    </source>
</evidence>
<evidence type="ECO:0000259" key="7">
    <source>
        <dbReference type="Pfam" id="PF19055"/>
    </source>
</evidence>
<keyword evidence="2" id="KW-0813">Transport</keyword>
<gene>
    <name evidence="8" type="ORF">LTR16_010426</name>
</gene>
<reference evidence="8 9" key="1">
    <citation type="submission" date="2023-08" db="EMBL/GenBank/DDBJ databases">
        <title>Black Yeasts Isolated from many extreme environments.</title>
        <authorList>
            <person name="Coleine C."/>
            <person name="Stajich J.E."/>
            <person name="Selbmann L."/>
        </authorList>
    </citation>
    <scope>NUCLEOTIDE SEQUENCE [LARGE SCALE GENOMIC DNA]</scope>
    <source>
        <strain evidence="8 9">CCFEE 536</strain>
    </source>
</reference>
<dbReference type="Proteomes" id="UP001357485">
    <property type="component" value="Unassembled WGS sequence"/>
</dbReference>
<dbReference type="EMBL" id="JAVRRA010011169">
    <property type="protein sequence ID" value="KAK5240600.1"/>
    <property type="molecule type" value="Genomic_DNA"/>
</dbReference>
<feature type="non-terminal residue" evidence="8">
    <location>
        <position position="177"/>
    </location>
</feature>
<accession>A0ABR0LU87</accession>
<dbReference type="Pfam" id="PF19055">
    <property type="entry name" value="ABC2_membrane_7"/>
    <property type="match status" value="1"/>
</dbReference>
<name>A0ABR0LU87_9PEZI</name>
<feature type="domain" description="ABC transporter family G" evidence="7">
    <location>
        <begin position="45"/>
        <end position="134"/>
    </location>
</feature>
<sequence length="177" mass="19761">LITSPKLLFLDEPTSGLDSAASFEVISFVKDIAKKHNLIVIASIHQPSTSTFAMFDKLLLLSQGGTAYSGPVSEVQPYFDSSGFPIPLYMNPAEFIIDFVNTDFARDRKEIDQQLNMVHSSWHKSALATATVSELQEEMSRPPSENTAEPEQQNSTVDKLKIPIVLIHRSFIKSYRD</sequence>
<dbReference type="PANTHER" id="PTHR48041:SF98">
    <property type="entry name" value="TRANSPORTER, PUTATIVE (EUROFUNG)-RELATED"/>
    <property type="match status" value="1"/>
</dbReference>
<evidence type="ECO:0000313" key="9">
    <source>
        <dbReference type="Proteomes" id="UP001357485"/>
    </source>
</evidence>
<evidence type="ECO:0000256" key="2">
    <source>
        <dbReference type="ARBA" id="ARBA00022448"/>
    </source>
</evidence>
<protein>
    <recommendedName>
        <fullName evidence="7">ABC transporter family G domain-containing protein</fullName>
    </recommendedName>
</protein>
<proteinExistence type="predicted"/>
<dbReference type="InterPro" id="IPR027417">
    <property type="entry name" value="P-loop_NTPase"/>
</dbReference>
<comment type="subcellular location">
    <subcellularLocation>
        <location evidence="1">Membrane</location>
        <topology evidence="1">Multi-pass membrane protein</topology>
    </subcellularLocation>
</comment>
<evidence type="ECO:0000256" key="1">
    <source>
        <dbReference type="ARBA" id="ARBA00004141"/>
    </source>
</evidence>
<evidence type="ECO:0000256" key="4">
    <source>
        <dbReference type="ARBA" id="ARBA00022989"/>
    </source>
</evidence>
<feature type="non-terminal residue" evidence="8">
    <location>
        <position position="1"/>
    </location>
</feature>
<evidence type="ECO:0000256" key="5">
    <source>
        <dbReference type="ARBA" id="ARBA00023136"/>
    </source>
</evidence>
<dbReference type="InterPro" id="IPR043926">
    <property type="entry name" value="ABCG_dom"/>
</dbReference>
<dbReference type="Gene3D" id="3.40.50.300">
    <property type="entry name" value="P-loop containing nucleotide triphosphate hydrolases"/>
    <property type="match status" value="1"/>
</dbReference>
<keyword evidence="9" id="KW-1185">Reference proteome</keyword>
<comment type="caution">
    <text evidence="8">The sequence shown here is derived from an EMBL/GenBank/DDBJ whole genome shotgun (WGS) entry which is preliminary data.</text>
</comment>
<dbReference type="InterPro" id="IPR050352">
    <property type="entry name" value="ABCG_transporters"/>
</dbReference>
<evidence type="ECO:0000256" key="6">
    <source>
        <dbReference type="SAM" id="MobiDB-lite"/>
    </source>
</evidence>
<dbReference type="SUPFAM" id="SSF52540">
    <property type="entry name" value="P-loop containing nucleoside triphosphate hydrolases"/>
    <property type="match status" value="1"/>
</dbReference>
<feature type="region of interest" description="Disordered" evidence="6">
    <location>
        <begin position="136"/>
        <end position="155"/>
    </location>
</feature>
<dbReference type="PANTHER" id="PTHR48041">
    <property type="entry name" value="ABC TRANSPORTER G FAMILY MEMBER 28"/>
    <property type="match status" value="1"/>
</dbReference>
<feature type="compositionally biased region" description="Polar residues" evidence="6">
    <location>
        <begin position="143"/>
        <end position="155"/>
    </location>
</feature>
<keyword evidence="3" id="KW-0812">Transmembrane</keyword>
<keyword evidence="5" id="KW-0472">Membrane</keyword>